<dbReference type="AlphaFoldDB" id="A0A285LUS3"/>
<feature type="compositionally biased region" description="Low complexity" evidence="2">
    <location>
        <begin position="302"/>
        <end position="313"/>
    </location>
</feature>
<keyword evidence="1" id="KW-0051">Antiviral defense</keyword>
<organism evidence="4 5">
    <name type="scientific">Nocardia amikacinitolerans</name>
    <dbReference type="NCBI Taxonomy" id="756689"/>
    <lineage>
        <taxon>Bacteria</taxon>
        <taxon>Bacillati</taxon>
        <taxon>Actinomycetota</taxon>
        <taxon>Actinomycetes</taxon>
        <taxon>Mycobacteriales</taxon>
        <taxon>Nocardiaceae</taxon>
        <taxon>Nocardia</taxon>
    </lineage>
</organism>
<keyword evidence="5" id="KW-1185">Reference proteome</keyword>
<dbReference type="InterPro" id="IPR040511">
    <property type="entry name" value="AGS_C"/>
</dbReference>
<dbReference type="GO" id="GO:0051607">
    <property type="term" value="P:defense response to virus"/>
    <property type="evidence" value="ECO:0007669"/>
    <property type="project" value="UniProtKB-KW"/>
</dbReference>
<dbReference type="CDD" id="cd05400">
    <property type="entry name" value="NT_2-5OAS_ClassI-CCAase"/>
    <property type="match status" value="1"/>
</dbReference>
<dbReference type="Pfam" id="PF18144">
    <property type="entry name" value="SMODS"/>
    <property type="match status" value="1"/>
</dbReference>
<evidence type="ECO:0000256" key="1">
    <source>
        <dbReference type="ARBA" id="ARBA00023118"/>
    </source>
</evidence>
<dbReference type="EMBL" id="OBEG01000006">
    <property type="protein sequence ID" value="SNY88684.1"/>
    <property type="molecule type" value="Genomic_DNA"/>
</dbReference>
<feature type="domain" description="Adenylyl/Guanylyl and SMODS C-terminal sensor" evidence="3">
    <location>
        <begin position="331"/>
        <end position="457"/>
    </location>
</feature>
<proteinExistence type="predicted"/>
<dbReference type="InterPro" id="IPR006116">
    <property type="entry name" value="NT_2-5OAS_ClassI-CCAase"/>
</dbReference>
<feature type="region of interest" description="Disordered" evidence="2">
    <location>
        <begin position="302"/>
        <end position="326"/>
    </location>
</feature>
<evidence type="ECO:0000313" key="5">
    <source>
        <dbReference type="Proteomes" id="UP000219565"/>
    </source>
</evidence>
<name>A0A285LUS3_9NOCA</name>
<evidence type="ECO:0000259" key="3">
    <source>
        <dbReference type="Pfam" id="PF18134"/>
    </source>
</evidence>
<dbReference type="Proteomes" id="UP000219565">
    <property type="component" value="Unassembled WGS sequence"/>
</dbReference>
<protein>
    <recommendedName>
        <fullName evidence="3">Adenylyl/Guanylyl and SMODS C-terminal sensor domain-containing protein</fullName>
    </recommendedName>
</protein>
<accession>A0A285LUS3</accession>
<sequence length="457" mass="52269">MKLVAYFNKFLNDTVNIDSTRLGYLDQRVDSITEALKTSSALDGRVLDTIPQGSWAHRTIIRPPTGLEFDADFLVHLSEDTDWNDNPRRYANAIWNALSGHSTYGSMAKKKDRCSRVIYANDCHIDIVTYVILSDGREVIVNSKCNEFEDTNPIGFSEWIQEKDSLTKGNLRKVLRLLKHLRDHQDSFNLKSVLLTTLVGNIVDGWRTAGDDYYKDVPTTLLHLVGDLNKWLGYQAGKPYIVDPSCPTTSFDHRWTESEFESFRDKFNEIAIKVHDAYHVSTVKESIEYWREVFGNSFPDSATTSTTASAGTALPRPSTLKSSRDRRAPKEQFIEEMFPVSEIFSLRIDCEVSEPAHINRRERRQLRARAGHVPKQHSLRFYMVETSVPKPFDMYWKVRNYGTEAEARHQLRGEIIKDSGSLTRTESTSYAGHHYVECYIVKDGVCVARANQPVIIN</sequence>
<dbReference type="GO" id="GO:0016779">
    <property type="term" value="F:nucleotidyltransferase activity"/>
    <property type="evidence" value="ECO:0007669"/>
    <property type="project" value="InterPro"/>
</dbReference>
<evidence type="ECO:0000313" key="4">
    <source>
        <dbReference type="EMBL" id="SNY88684.1"/>
    </source>
</evidence>
<reference evidence="4 5" key="1">
    <citation type="submission" date="2017-09" db="EMBL/GenBank/DDBJ databases">
        <authorList>
            <person name="Ehlers B."/>
            <person name="Leendertz F.H."/>
        </authorList>
    </citation>
    <scope>NUCLEOTIDE SEQUENCE [LARGE SCALE GENOMIC DNA]</scope>
    <source>
        <strain evidence="4 5">DSM 45537</strain>
    </source>
</reference>
<gene>
    <name evidence="4" type="ORF">SAMN04244553_5667</name>
</gene>
<evidence type="ECO:0000256" key="2">
    <source>
        <dbReference type="SAM" id="MobiDB-lite"/>
    </source>
</evidence>
<dbReference type="Pfam" id="PF18134">
    <property type="entry name" value="AGS_C"/>
    <property type="match status" value="1"/>
</dbReference>